<name>A0A165XXY7_9AGAM</name>
<keyword evidence="2" id="KW-1185">Reference proteome</keyword>
<reference evidence="1 2" key="1">
    <citation type="journal article" date="2016" name="Mol. Biol. Evol.">
        <title>Comparative Genomics of Early-Diverging Mushroom-Forming Fungi Provides Insights into the Origins of Lignocellulose Decay Capabilities.</title>
        <authorList>
            <person name="Nagy L.G."/>
            <person name="Riley R."/>
            <person name="Tritt A."/>
            <person name="Adam C."/>
            <person name="Daum C."/>
            <person name="Floudas D."/>
            <person name="Sun H."/>
            <person name="Yadav J.S."/>
            <person name="Pangilinan J."/>
            <person name="Larsson K.H."/>
            <person name="Matsuura K."/>
            <person name="Barry K."/>
            <person name="Labutti K."/>
            <person name="Kuo R."/>
            <person name="Ohm R.A."/>
            <person name="Bhattacharya S.S."/>
            <person name="Shirouzu T."/>
            <person name="Yoshinaga Y."/>
            <person name="Martin F.M."/>
            <person name="Grigoriev I.V."/>
            <person name="Hibbett D.S."/>
        </authorList>
    </citation>
    <scope>NUCLEOTIDE SEQUENCE [LARGE SCALE GENOMIC DNA]</scope>
    <source>
        <strain evidence="1 2">CBS 109695</strain>
    </source>
</reference>
<feature type="non-terminal residue" evidence="1">
    <location>
        <position position="1"/>
    </location>
</feature>
<dbReference type="Proteomes" id="UP000076532">
    <property type="component" value="Unassembled WGS sequence"/>
</dbReference>
<gene>
    <name evidence="1" type="ORF">FIBSPDRAFT_873966</name>
</gene>
<dbReference type="EMBL" id="KV417709">
    <property type="protein sequence ID" value="KZP09008.1"/>
    <property type="molecule type" value="Genomic_DNA"/>
</dbReference>
<organism evidence="1 2">
    <name type="scientific">Athelia psychrophila</name>
    <dbReference type="NCBI Taxonomy" id="1759441"/>
    <lineage>
        <taxon>Eukaryota</taxon>
        <taxon>Fungi</taxon>
        <taxon>Dikarya</taxon>
        <taxon>Basidiomycota</taxon>
        <taxon>Agaricomycotina</taxon>
        <taxon>Agaricomycetes</taxon>
        <taxon>Agaricomycetidae</taxon>
        <taxon>Atheliales</taxon>
        <taxon>Atheliaceae</taxon>
        <taxon>Athelia</taxon>
    </lineage>
</organism>
<accession>A0A165XXY7</accession>
<sequence>GPGVKNVKTWDRGRCQIAMRHEDTKLKRFTALSETNGTGFKIFLCVRMPAVAAGRSSRMARIEPGQEPSDAGILSLTLPHTTCAYPAPGYLCGQVVQFPSRRSLGGIEKKRLESR</sequence>
<evidence type="ECO:0000313" key="1">
    <source>
        <dbReference type="EMBL" id="KZP09008.1"/>
    </source>
</evidence>
<evidence type="ECO:0000313" key="2">
    <source>
        <dbReference type="Proteomes" id="UP000076532"/>
    </source>
</evidence>
<proteinExistence type="predicted"/>
<dbReference type="AlphaFoldDB" id="A0A165XXY7"/>
<protein>
    <submittedName>
        <fullName evidence="1">Uncharacterized protein</fullName>
    </submittedName>
</protein>